<dbReference type="InterPro" id="IPR036366">
    <property type="entry name" value="PGBDSf"/>
</dbReference>
<dbReference type="Proteomes" id="UP000193926">
    <property type="component" value="Unassembled WGS sequence"/>
</dbReference>
<dbReference type="AlphaFoldDB" id="A0A1X4NM60"/>
<dbReference type="OrthoDB" id="7671393at2"/>
<name>A0A1X4NM60_9RHOB</name>
<evidence type="ECO:0000313" key="2">
    <source>
        <dbReference type="Proteomes" id="UP000193926"/>
    </source>
</evidence>
<dbReference type="EMBL" id="JFKC01000005">
    <property type="protein sequence ID" value="OSQ51421.1"/>
    <property type="molecule type" value="Genomic_DNA"/>
</dbReference>
<dbReference type="Gene3D" id="1.10.101.10">
    <property type="entry name" value="PGBD-like superfamily/PGBD"/>
    <property type="match status" value="1"/>
</dbReference>
<dbReference type="RefSeq" id="WP_085636224.1">
    <property type="nucleotide sequence ID" value="NZ_JFKC01000005.1"/>
</dbReference>
<keyword evidence="2" id="KW-1185">Reference proteome</keyword>
<gene>
    <name evidence="1" type="ORF">MGEO_08105</name>
</gene>
<reference evidence="1 2" key="1">
    <citation type="submission" date="2014-03" db="EMBL/GenBank/DDBJ databases">
        <title>The draft genome sequence of Marivita geojedonensis KCTC 23882.</title>
        <authorList>
            <person name="Lai Q."/>
            <person name="Shao Z."/>
        </authorList>
    </citation>
    <scope>NUCLEOTIDE SEQUENCE [LARGE SCALE GENOMIC DNA]</scope>
    <source>
        <strain evidence="1 2">DPG-138</strain>
    </source>
</reference>
<accession>A0A1X4NM60</accession>
<comment type="caution">
    <text evidence="1">The sequence shown here is derived from an EMBL/GenBank/DDBJ whole genome shotgun (WGS) entry which is preliminary data.</text>
</comment>
<proteinExistence type="predicted"/>
<protein>
    <submittedName>
        <fullName evidence="1">Uncharacterized protein</fullName>
    </submittedName>
</protein>
<evidence type="ECO:0000313" key="1">
    <source>
        <dbReference type="EMBL" id="OSQ51421.1"/>
    </source>
</evidence>
<sequence length="382" mass="41761">MLPIMTIYLSVGKGGFNSYNEVIVVQSLLNQHLAGNGKFRAHFFERGGAPVPTTGVLAEDGNCGPQTELAILCFQHYVLRWSEARSDGRVDPGGTTWTALNGNIAYSKMPNIDANGVMVEVGNAIANIGGYQVFKQGDFTAQLGYGQNKKRPPTIKSEGCCLCSMVMACTVIGARVAGVWPDGLAPKDMAPHIANKIMKDNNGYSDAGLNTLHSVGLLGMKGDYHHGPLTSAHIGMLQSHLAQGYPVMGHVDYKDHFVAQTEKNAKGKTVYVRDENGDIVYDEFRESWGDHWVLIIPGASSGDAMKQYLALDPAYGAKMWFHPFSSLSKRYREVQLERSLNSAPLYRKERDGILFGTAGHPNYKNQPDYCLVRMITLKPAAA</sequence>
<organism evidence="1 2">
    <name type="scientific">Marivita geojedonensis</name>
    <dbReference type="NCBI Taxonomy" id="1123756"/>
    <lineage>
        <taxon>Bacteria</taxon>
        <taxon>Pseudomonadati</taxon>
        <taxon>Pseudomonadota</taxon>
        <taxon>Alphaproteobacteria</taxon>
        <taxon>Rhodobacterales</taxon>
        <taxon>Roseobacteraceae</taxon>
        <taxon>Marivita</taxon>
    </lineage>
</organism>